<dbReference type="SUPFAM" id="SSF51730">
    <property type="entry name" value="FAD-linked oxidoreductase"/>
    <property type="match status" value="1"/>
</dbReference>
<dbReference type="Pfam" id="PF00171">
    <property type="entry name" value="Aldedh"/>
    <property type="match status" value="1"/>
</dbReference>
<dbReference type="InterPro" id="IPR016163">
    <property type="entry name" value="Ald_DH_C"/>
</dbReference>
<evidence type="ECO:0000256" key="2">
    <source>
        <dbReference type="ARBA" id="ARBA00012884"/>
    </source>
</evidence>
<dbReference type="GO" id="GO:0004657">
    <property type="term" value="F:proline dehydrogenase activity"/>
    <property type="evidence" value="ECO:0007669"/>
    <property type="project" value="UniProtKB-ARBA"/>
</dbReference>
<sequence>MPLVPEDFLVTIQSVDHAFSGASWKIIFYKEFSNIIVEKDHTLHTDIVDVLTPYLTNLKQNFRAQMVFRSTPFLVGFYYDRKEVRFYTPKLSQELFILQQSEILDLNIPQVKDLRVHTELAASLQAKNFPTVVENLISVEGLPDLLNDPKYQAIEERSAQIVKKLLSFLNEYRPTLFEDVSDFGLGLTAQYALLRIHLLKFLAILPSLDHDKKGVEVKRILIEALSRFLKDNRKARRAKKKGQERALPSTYTLGIKVFYYLAKIMPAWPLASVIRSAVKLMAKRFIAGESIEKADRSLRALSETGRDVTLDQLGELVVSEREADHYKDEVLKLVRGFSLHVKKGEMNVAGINRAHVSIKVSALCSDFKPQAFDYTYNLVAPRLKEILLAAKAEDVFINIDAEHYHYRDVVFKIYRRVLLETAELRDYKSTGIVIQAYLRDGYQHLKEIIALAKERGLPMPVRLVKGAYWDAETVEGDAHSFNAPQFLNKEETDIHFRQLILKILESHPHLKLALASHNFSDHGFAEAAKELLYPQVGEIEHQCLHMTYEALSTALAKMGWATRNYVPVGSLLVGMAYLVRRIMENSSQVGVLTIMRSHKKHLTLQSPYAIHEEKKKAGTIARDQSVSKLEDEFFNVSPLRLYLDDERAWMEKALTSFEEKSLGKDYHNGFDLKGDWVEIKASSNPDILVGRIRFANLEDAKAAIETVDRSYNEGSWANSKWPFRTATLVKAASYMLAKRNELSALIVYEAGKSVGEALADVDEAIDFLNFYARTEAYLQRNLTDLSSRGPAVVISPWNFPLAIPCGMVVSSLVCGNTVILKSAEQTPLITQLLVDILHASGVPKDVLIHLPGEGETVGDFLVKDERTSTIVFTGSKAVGTYIAGVTRKRLYKNKLTNKTYPVKAITEMGGKNAVIVTQNAELDETVSGILYSAFGHAGQKCSACSRVIVHNSLKDKLIERLRAAASDLKVGESFKFDTTVNPVITAFDQKRLRQSVREASNEATNFGGSVVIDRSNDNLPGYCVGPVVIELPYKRALDKESFAQRELFGPVVHIIGFDTLDDAARLFNSTDYALTGGIFSQSQNDIDYLLTKLESGNLYINRTITGARVAIEPFGGFKLSGTGPKAGGRHYILSLHQTQDQTIAAATEVKLSVEEGHDSPVTLKKPSRLTAESRLARMEKFLDVFTSSFETHYQGIYSNYKEALRDYKKWLSKNYVGFVEKEHKNRVIPGQLSYNDYRLSTEHALVVSVTDRPELKTLIQVFSSLISGTGLAVACRNRQSFQWWMNLRDTLIEAGFSKENLEVYFAKTSELAKSINDPKLSVIIYDGPMDEYHLHIGDFLNDAKHDERMKLILTVNDHLKASDFYHQALNYVWVRSLAVNTMRHGAPLDLEI</sequence>
<dbReference type="InterPro" id="IPR050485">
    <property type="entry name" value="Proline_metab_enzyme"/>
</dbReference>
<dbReference type="RefSeq" id="WP_102243860.1">
    <property type="nucleotide sequence ID" value="NZ_CP025704.1"/>
</dbReference>
<dbReference type="EC" id="1.2.1.88" evidence="2"/>
<gene>
    <name evidence="6" type="ORF">C0V70_10745</name>
</gene>
<protein>
    <recommendedName>
        <fullName evidence="2">L-glutamate gamma-semialdehyde dehydrogenase</fullName>
        <ecNumber evidence="2">1.2.1.88</ecNumber>
    </recommendedName>
</protein>
<dbReference type="InterPro" id="IPR016162">
    <property type="entry name" value="Ald_DH_N"/>
</dbReference>
<dbReference type="FunFam" id="3.40.309.10:FF:000005">
    <property type="entry name" value="1-pyrroline-5-carboxylate dehydrogenase 1"/>
    <property type="match status" value="1"/>
</dbReference>
<evidence type="ECO:0000256" key="5">
    <source>
        <dbReference type="ARBA" id="ARBA00048142"/>
    </source>
</evidence>
<reference evidence="6 7" key="1">
    <citation type="submission" date="2018-01" db="EMBL/GenBank/DDBJ databases">
        <title>Complete genome sequence of Bacteriovorax stolpii DSM12778.</title>
        <authorList>
            <person name="Tang B."/>
            <person name="Chang J."/>
        </authorList>
    </citation>
    <scope>NUCLEOTIDE SEQUENCE [LARGE SCALE GENOMIC DNA]</scope>
    <source>
        <strain evidence="6 7">DSM 12778</strain>
    </source>
</reference>
<dbReference type="Gene3D" id="3.40.309.10">
    <property type="entry name" value="Aldehyde Dehydrogenase, Chain A, domain 2"/>
    <property type="match status" value="1"/>
</dbReference>
<keyword evidence="3" id="KW-0560">Oxidoreductase</keyword>
<dbReference type="PANTHER" id="PTHR42862">
    <property type="entry name" value="DELTA-1-PYRROLINE-5-CARBOXYLATE DEHYDROGENASE 1, ISOFORM A-RELATED"/>
    <property type="match status" value="1"/>
</dbReference>
<dbReference type="KEGG" id="bsto:C0V70_10745"/>
<dbReference type="InterPro" id="IPR015590">
    <property type="entry name" value="Aldehyde_DH_dom"/>
</dbReference>
<comment type="pathway">
    <text evidence="1">Amino-acid degradation; L-proline degradation into L-glutamate; L-glutamate from L-proline: step 2/2.</text>
</comment>
<dbReference type="InterPro" id="IPR016161">
    <property type="entry name" value="Ald_DH/histidinol_DH"/>
</dbReference>
<keyword evidence="7" id="KW-1185">Reference proteome</keyword>
<name>A0A2K9NSS3_BACTC</name>
<keyword evidence="4" id="KW-0520">NAD</keyword>
<evidence type="ECO:0000313" key="6">
    <source>
        <dbReference type="EMBL" id="AUN98569.1"/>
    </source>
</evidence>
<dbReference type="Pfam" id="PF01619">
    <property type="entry name" value="Pro_dh"/>
    <property type="match status" value="1"/>
</dbReference>
<dbReference type="GO" id="GO:0003842">
    <property type="term" value="F:L-glutamate gamma-semialdehyde dehydrogenase activity"/>
    <property type="evidence" value="ECO:0007669"/>
    <property type="project" value="UniProtKB-EC"/>
</dbReference>
<proteinExistence type="predicted"/>
<accession>A0A2K9NSS3</accession>
<evidence type="ECO:0000256" key="1">
    <source>
        <dbReference type="ARBA" id="ARBA00004786"/>
    </source>
</evidence>
<evidence type="ECO:0000256" key="3">
    <source>
        <dbReference type="ARBA" id="ARBA00023002"/>
    </source>
</evidence>
<dbReference type="InterPro" id="IPR002872">
    <property type="entry name" value="Proline_DH_dom"/>
</dbReference>
<dbReference type="PANTHER" id="PTHR42862:SF1">
    <property type="entry name" value="DELTA-1-PYRROLINE-5-CARBOXYLATE DEHYDROGENASE 2, ISOFORM A-RELATED"/>
    <property type="match status" value="1"/>
</dbReference>
<dbReference type="Gene3D" id="3.40.605.10">
    <property type="entry name" value="Aldehyde Dehydrogenase, Chain A, domain 1"/>
    <property type="match status" value="1"/>
</dbReference>
<dbReference type="InterPro" id="IPR016160">
    <property type="entry name" value="Ald_DH_CS_CYS"/>
</dbReference>
<dbReference type="EMBL" id="CP025704">
    <property type="protein sequence ID" value="AUN98569.1"/>
    <property type="molecule type" value="Genomic_DNA"/>
</dbReference>
<comment type="catalytic activity">
    <reaction evidence="5">
        <text>L-glutamate 5-semialdehyde + NAD(+) + H2O = L-glutamate + NADH + 2 H(+)</text>
        <dbReference type="Rhea" id="RHEA:30235"/>
        <dbReference type="ChEBI" id="CHEBI:15377"/>
        <dbReference type="ChEBI" id="CHEBI:15378"/>
        <dbReference type="ChEBI" id="CHEBI:29985"/>
        <dbReference type="ChEBI" id="CHEBI:57540"/>
        <dbReference type="ChEBI" id="CHEBI:57945"/>
        <dbReference type="ChEBI" id="CHEBI:58066"/>
        <dbReference type="EC" id="1.2.1.88"/>
    </reaction>
</comment>
<dbReference type="Gene3D" id="3.20.20.220">
    <property type="match status" value="1"/>
</dbReference>
<dbReference type="SUPFAM" id="SSF53720">
    <property type="entry name" value="ALDH-like"/>
    <property type="match status" value="1"/>
</dbReference>
<dbReference type="PROSITE" id="PS00070">
    <property type="entry name" value="ALDEHYDE_DEHYDR_CYS"/>
    <property type="match status" value="1"/>
</dbReference>
<dbReference type="GO" id="GO:0009898">
    <property type="term" value="C:cytoplasmic side of plasma membrane"/>
    <property type="evidence" value="ECO:0007669"/>
    <property type="project" value="TreeGrafter"/>
</dbReference>
<dbReference type="InterPro" id="IPR029041">
    <property type="entry name" value="FAD-linked_oxidoreductase-like"/>
</dbReference>
<dbReference type="Proteomes" id="UP000235584">
    <property type="component" value="Chromosome"/>
</dbReference>
<evidence type="ECO:0000313" key="7">
    <source>
        <dbReference type="Proteomes" id="UP000235584"/>
    </source>
</evidence>
<dbReference type="GO" id="GO:0010133">
    <property type="term" value="P:L-proline catabolic process to L-glutamate"/>
    <property type="evidence" value="ECO:0007669"/>
    <property type="project" value="TreeGrafter"/>
</dbReference>
<organism evidence="6 7">
    <name type="scientific">Bacteriovorax stolpii</name>
    <name type="common">Bdellovibrio stolpii</name>
    <dbReference type="NCBI Taxonomy" id="960"/>
    <lineage>
        <taxon>Bacteria</taxon>
        <taxon>Pseudomonadati</taxon>
        <taxon>Bdellovibrionota</taxon>
        <taxon>Bacteriovoracia</taxon>
        <taxon>Bacteriovoracales</taxon>
        <taxon>Bacteriovoracaceae</taxon>
        <taxon>Bacteriovorax</taxon>
    </lineage>
</organism>
<evidence type="ECO:0000256" key="4">
    <source>
        <dbReference type="ARBA" id="ARBA00023027"/>
    </source>
</evidence>